<dbReference type="Proteomes" id="UP000092462">
    <property type="component" value="Unassembled WGS sequence"/>
</dbReference>
<dbReference type="PROSITE" id="PS51910">
    <property type="entry name" value="GH18_2"/>
    <property type="match status" value="1"/>
</dbReference>
<sequence length="96" mass="10523">MQKISMLLNQHFTVIIIHLVAFLLMILTKQNVIAAGTGPSHDKVVVCYIGTWATYRPGFGSFTMDHVDPNLCTHLIYAFSGLDTDTDGIKALGKVS</sequence>
<dbReference type="SUPFAM" id="SSF51445">
    <property type="entry name" value="(Trans)glycosidases"/>
    <property type="match status" value="1"/>
</dbReference>
<dbReference type="EMBL" id="AJVK01029021">
    <property type="status" value="NOT_ANNOTATED_CDS"/>
    <property type="molecule type" value="Genomic_DNA"/>
</dbReference>
<evidence type="ECO:0000313" key="1">
    <source>
        <dbReference type="EnsemblMetazoa" id="PPAI004649-PA"/>
    </source>
</evidence>
<keyword evidence="2" id="KW-1185">Reference proteome</keyword>
<name>A0A1B0DAE4_PHLPP</name>
<dbReference type="InterPro" id="IPR001223">
    <property type="entry name" value="Glyco_hydro18_cat"/>
</dbReference>
<accession>A0A1B0DAE4</accession>
<organism evidence="1 2">
    <name type="scientific">Phlebotomus papatasi</name>
    <name type="common">Sandfly</name>
    <dbReference type="NCBI Taxonomy" id="29031"/>
    <lineage>
        <taxon>Eukaryota</taxon>
        <taxon>Metazoa</taxon>
        <taxon>Ecdysozoa</taxon>
        <taxon>Arthropoda</taxon>
        <taxon>Hexapoda</taxon>
        <taxon>Insecta</taxon>
        <taxon>Pterygota</taxon>
        <taxon>Neoptera</taxon>
        <taxon>Endopterygota</taxon>
        <taxon>Diptera</taxon>
        <taxon>Nematocera</taxon>
        <taxon>Psychodoidea</taxon>
        <taxon>Psychodidae</taxon>
        <taxon>Phlebotomus</taxon>
        <taxon>Phlebotomus</taxon>
    </lineage>
</organism>
<dbReference type="Gene3D" id="3.20.20.80">
    <property type="entry name" value="Glycosidases"/>
    <property type="match status" value="1"/>
</dbReference>
<proteinExistence type="predicted"/>
<dbReference type="AlphaFoldDB" id="A0A1B0DAE4"/>
<dbReference type="VEuPathDB" id="VectorBase:PPAI004649"/>
<dbReference type="InterPro" id="IPR017853">
    <property type="entry name" value="GH"/>
</dbReference>
<dbReference type="GO" id="GO:0005975">
    <property type="term" value="P:carbohydrate metabolic process"/>
    <property type="evidence" value="ECO:0007669"/>
    <property type="project" value="InterPro"/>
</dbReference>
<protein>
    <submittedName>
        <fullName evidence="1">Uncharacterized protein</fullName>
    </submittedName>
</protein>
<reference evidence="1" key="1">
    <citation type="submission" date="2022-08" db="UniProtKB">
        <authorList>
            <consortium name="EnsemblMetazoa"/>
        </authorList>
    </citation>
    <scope>IDENTIFICATION</scope>
    <source>
        <strain evidence="1">Israel</strain>
    </source>
</reference>
<dbReference type="EMBL" id="AJVK01029022">
    <property type="status" value="NOT_ANNOTATED_CDS"/>
    <property type="molecule type" value="Genomic_DNA"/>
</dbReference>
<dbReference type="VEuPathDB" id="VectorBase:PPAPM1_003470"/>
<dbReference type="EnsemblMetazoa" id="PPAI004649-RA">
    <property type="protein sequence ID" value="PPAI004649-PA"/>
    <property type="gene ID" value="PPAI004649"/>
</dbReference>
<evidence type="ECO:0000313" key="2">
    <source>
        <dbReference type="Proteomes" id="UP000092462"/>
    </source>
</evidence>